<organism evidence="3 4">
    <name type="scientific">Rotaria magnacalcarata</name>
    <dbReference type="NCBI Taxonomy" id="392030"/>
    <lineage>
        <taxon>Eukaryota</taxon>
        <taxon>Metazoa</taxon>
        <taxon>Spiralia</taxon>
        <taxon>Gnathifera</taxon>
        <taxon>Rotifera</taxon>
        <taxon>Eurotatoria</taxon>
        <taxon>Bdelloidea</taxon>
        <taxon>Philodinida</taxon>
        <taxon>Philodinidae</taxon>
        <taxon>Rotaria</taxon>
    </lineage>
</organism>
<dbReference type="EMBL" id="CAJOBI010026520">
    <property type="protein sequence ID" value="CAF4247978.1"/>
    <property type="molecule type" value="Genomic_DNA"/>
</dbReference>
<dbReference type="Pfam" id="PF01504">
    <property type="entry name" value="PIP5K"/>
    <property type="match status" value="1"/>
</dbReference>
<dbReference type="PANTHER" id="PTHR23086">
    <property type="entry name" value="PHOSPHATIDYLINOSITOL-4-PHOSPHATE 5-KINASE"/>
    <property type="match status" value="1"/>
</dbReference>
<protein>
    <recommendedName>
        <fullName evidence="2">PIPK domain-containing protein</fullName>
    </recommendedName>
</protein>
<dbReference type="Gene3D" id="3.30.800.10">
    <property type="entry name" value="Phosphatidylinositol Phosphate Kinase II Beta"/>
    <property type="match status" value="1"/>
</dbReference>
<name>A0A8S2SUE1_9BILA</name>
<evidence type="ECO:0000313" key="4">
    <source>
        <dbReference type="Proteomes" id="UP000676336"/>
    </source>
</evidence>
<dbReference type="Proteomes" id="UP000676336">
    <property type="component" value="Unassembled WGS sequence"/>
</dbReference>
<keyword evidence="1" id="KW-0547">Nucleotide-binding</keyword>
<keyword evidence="1" id="KW-0418">Kinase</keyword>
<comment type="caution">
    <text evidence="3">The sequence shown here is derived from an EMBL/GenBank/DDBJ whole genome shotgun (WGS) entry which is preliminary data.</text>
</comment>
<feature type="non-terminal residue" evidence="3">
    <location>
        <position position="1"/>
    </location>
</feature>
<reference evidence="3" key="1">
    <citation type="submission" date="2021-02" db="EMBL/GenBank/DDBJ databases">
        <authorList>
            <person name="Nowell W R."/>
        </authorList>
    </citation>
    <scope>NUCLEOTIDE SEQUENCE</scope>
</reference>
<dbReference type="GO" id="GO:0005524">
    <property type="term" value="F:ATP binding"/>
    <property type="evidence" value="ECO:0007669"/>
    <property type="project" value="UniProtKB-UniRule"/>
</dbReference>
<dbReference type="InterPro" id="IPR002498">
    <property type="entry name" value="PInositol-4-P-4/5-kinase_core"/>
</dbReference>
<dbReference type="InterPro" id="IPR023610">
    <property type="entry name" value="PInositol-4/5-P-5/4-kinase"/>
</dbReference>
<gene>
    <name evidence="3" type="ORF">SMN809_LOCUS23867</name>
</gene>
<evidence type="ECO:0000259" key="2">
    <source>
        <dbReference type="PROSITE" id="PS51455"/>
    </source>
</evidence>
<dbReference type="GO" id="GO:0016308">
    <property type="term" value="F:1-phosphatidylinositol-4-phosphate 5-kinase activity"/>
    <property type="evidence" value="ECO:0007669"/>
    <property type="project" value="TreeGrafter"/>
</dbReference>
<evidence type="ECO:0000256" key="1">
    <source>
        <dbReference type="PROSITE-ProRule" id="PRU00781"/>
    </source>
</evidence>
<dbReference type="AlphaFoldDB" id="A0A8S2SUE1"/>
<sequence length="71" mass="8234">YSICKPLRELKNPGASGSLFYLTSDDEFILKTVQKKEAEFLKCLLPGYYMNVTQNPRTLLPKFFGLYCYQV</sequence>
<dbReference type="InterPro" id="IPR027484">
    <property type="entry name" value="PInositol-4-P-5-kinase_N"/>
</dbReference>
<keyword evidence="1" id="KW-0808">Transferase</keyword>
<evidence type="ECO:0000313" key="3">
    <source>
        <dbReference type="EMBL" id="CAF4247978.1"/>
    </source>
</evidence>
<dbReference type="SUPFAM" id="SSF56104">
    <property type="entry name" value="SAICAR synthase-like"/>
    <property type="match status" value="1"/>
</dbReference>
<feature type="domain" description="PIPK" evidence="2">
    <location>
        <begin position="1"/>
        <end position="71"/>
    </location>
</feature>
<accession>A0A8S2SUE1</accession>
<dbReference type="GO" id="GO:0005886">
    <property type="term" value="C:plasma membrane"/>
    <property type="evidence" value="ECO:0007669"/>
    <property type="project" value="TreeGrafter"/>
</dbReference>
<dbReference type="PANTHER" id="PTHR23086:SF101">
    <property type="entry name" value="LP03320P-RELATED"/>
    <property type="match status" value="1"/>
</dbReference>
<keyword evidence="1" id="KW-0067">ATP-binding</keyword>
<dbReference type="GO" id="GO:0046854">
    <property type="term" value="P:phosphatidylinositol phosphate biosynthetic process"/>
    <property type="evidence" value="ECO:0007669"/>
    <property type="project" value="TreeGrafter"/>
</dbReference>
<proteinExistence type="predicted"/>
<dbReference type="PROSITE" id="PS51455">
    <property type="entry name" value="PIPK"/>
    <property type="match status" value="1"/>
</dbReference>